<dbReference type="PANTHER" id="PTHR39338">
    <property type="entry name" value="BLL5662 PROTEIN-RELATED"/>
    <property type="match status" value="1"/>
</dbReference>
<accession>A0A286IAT7</accession>
<dbReference type="Pfam" id="PF05762">
    <property type="entry name" value="VWA_CoxE"/>
    <property type="match status" value="1"/>
</dbReference>
<dbReference type="RefSeq" id="WP_097107753.1">
    <property type="nucleotide sequence ID" value="NZ_OCPC01000003.1"/>
</dbReference>
<reference evidence="3" key="1">
    <citation type="submission" date="2017-08" db="EMBL/GenBank/DDBJ databases">
        <authorList>
            <person name="Varghese N."/>
            <person name="Submissions S."/>
        </authorList>
    </citation>
    <scope>NUCLEOTIDE SEQUENCE [LARGE SCALE GENOMIC DNA]</scope>
    <source>
        <strain evidence="3">KCTC 23107</strain>
    </source>
</reference>
<dbReference type="Proteomes" id="UP000219465">
    <property type="component" value="Unassembled WGS sequence"/>
</dbReference>
<dbReference type="InterPro" id="IPR011195">
    <property type="entry name" value="UCP010256"/>
</dbReference>
<sequence length="373" mass="40005">MTGQTLRQPLPRALEPFLAFAAALREAGIPAAPEQSQAFVTGVGLLGPRSIRDVRRAAHATFGPGPERTGTFDAVFDAVFLGRSIAAPAMGEAEDLPQAFDAGDFDLMPEGPEEDPSGADATAAERLFARLLTSGDEDVVLRGFTRAAPGALPRRRSRRTAPGKGRQADPRRAFREMLRRDGEIIQLPKRHRRLRQRRILVLVDVSGSMKAGTDGALRLSHALMQAGERVEIFTLGTRLTRVTRALRHRSREQALTLASGLVADWDGGTRLGEALSVFLSVPRFASFARGALAIVISDGLERGGPEALTSAIHTLDGLAWSVLWLSPLAADPAYRPETGAMRAILPMLDRLGDGSSPGSLAREILAFSKGARA</sequence>
<dbReference type="SUPFAM" id="SSF53300">
    <property type="entry name" value="vWA-like"/>
    <property type="match status" value="1"/>
</dbReference>
<dbReference type="OrthoDB" id="9790469at2"/>
<dbReference type="AlphaFoldDB" id="A0A286IAT7"/>
<evidence type="ECO:0008006" key="4">
    <source>
        <dbReference type="Google" id="ProtNLM"/>
    </source>
</evidence>
<dbReference type="Gene3D" id="3.40.50.410">
    <property type="entry name" value="von Willebrand factor, type A domain"/>
    <property type="match status" value="1"/>
</dbReference>
<dbReference type="InterPro" id="IPR036465">
    <property type="entry name" value="vWFA_dom_sf"/>
</dbReference>
<dbReference type="PANTHER" id="PTHR39338:SF6">
    <property type="entry name" value="BLL5662 PROTEIN"/>
    <property type="match status" value="1"/>
</dbReference>
<dbReference type="InterPro" id="IPR008912">
    <property type="entry name" value="Uncharacterised_CoxE"/>
</dbReference>
<keyword evidence="3" id="KW-1185">Reference proteome</keyword>
<proteinExistence type="predicted"/>
<feature type="region of interest" description="Disordered" evidence="1">
    <location>
        <begin position="150"/>
        <end position="169"/>
    </location>
</feature>
<evidence type="ECO:0000256" key="1">
    <source>
        <dbReference type="SAM" id="MobiDB-lite"/>
    </source>
</evidence>
<dbReference type="EMBL" id="OCPC01000003">
    <property type="protein sequence ID" value="SOE17238.1"/>
    <property type="molecule type" value="Genomic_DNA"/>
</dbReference>
<name>A0A286IAT7_9HYPH</name>
<dbReference type="CDD" id="cd00198">
    <property type="entry name" value="vWFA"/>
    <property type="match status" value="1"/>
</dbReference>
<evidence type="ECO:0000313" key="3">
    <source>
        <dbReference type="Proteomes" id="UP000219465"/>
    </source>
</evidence>
<evidence type="ECO:0000313" key="2">
    <source>
        <dbReference type="EMBL" id="SOE17238.1"/>
    </source>
</evidence>
<dbReference type="PIRSF" id="PIRSF010256">
    <property type="entry name" value="CoxE_vWa"/>
    <property type="match status" value="1"/>
</dbReference>
<gene>
    <name evidence="2" type="ORF">SAMN05877838_2134</name>
</gene>
<organism evidence="2 3">
    <name type="scientific">Hoeflea halophila</name>
    <dbReference type="NCBI Taxonomy" id="714899"/>
    <lineage>
        <taxon>Bacteria</taxon>
        <taxon>Pseudomonadati</taxon>
        <taxon>Pseudomonadota</taxon>
        <taxon>Alphaproteobacteria</taxon>
        <taxon>Hyphomicrobiales</taxon>
        <taxon>Rhizobiaceae</taxon>
        <taxon>Hoeflea</taxon>
    </lineage>
</organism>
<protein>
    <recommendedName>
        <fullName evidence="4">VWFA domain-containing protein</fullName>
    </recommendedName>
</protein>